<organism evidence="1 2">
    <name type="scientific">Agaricicola taiwanensis</name>
    <dbReference type="NCBI Taxonomy" id="591372"/>
    <lineage>
        <taxon>Bacteria</taxon>
        <taxon>Pseudomonadati</taxon>
        <taxon>Pseudomonadota</taxon>
        <taxon>Alphaproteobacteria</taxon>
        <taxon>Rhodobacterales</taxon>
        <taxon>Paracoccaceae</taxon>
        <taxon>Agaricicola</taxon>
    </lineage>
</organism>
<reference evidence="1" key="1">
    <citation type="journal article" date="2014" name="Int. J. Syst. Evol. Microbiol.">
        <title>Complete genome sequence of Corynebacterium casei LMG S-19264T (=DSM 44701T), isolated from a smear-ripened cheese.</title>
        <authorList>
            <consortium name="US DOE Joint Genome Institute (JGI-PGF)"/>
            <person name="Walter F."/>
            <person name="Albersmeier A."/>
            <person name="Kalinowski J."/>
            <person name="Ruckert C."/>
        </authorList>
    </citation>
    <scope>NUCLEOTIDE SEQUENCE</scope>
    <source>
        <strain evidence="1">CCM 7684</strain>
    </source>
</reference>
<reference evidence="1" key="2">
    <citation type="submission" date="2020-09" db="EMBL/GenBank/DDBJ databases">
        <authorList>
            <person name="Sun Q."/>
            <person name="Sedlacek I."/>
        </authorList>
    </citation>
    <scope>NUCLEOTIDE SEQUENCE</scope>
    <source>
        <strain evidence="1">CCM 7684</strain>
    </source>
</reference>
<name>A0A8J2VPB1_9RHOB</name>
<dbReference type="Proteomes" id="UP000602745">
    <property type="component" value="Unassembled WGS sequence"/>
</dbReference>
<dbReference type="AlphaFoldDB" id="A0A8J2VPB1"/>
<proteinExistence type="predicted"/>
<protein>
    <recommendedName>
        <fullName evidence="3">DUF1289 domain-containing protein</fullName>
    </recommendedName>
</protein>
<evidence type="ECO:0008006" key="3">
    <source>
        <dbReference type="Google" id="ProtNLM"/>
    </source>
</evidence>
<dbReference type="InterPro" id="IPR010710">
    <property type="entry name" value="DUF1289"/>
</dbReference>
<gene>
    <name evidence="1" type="ORF">GCM10007276_13380</name>
</gene>
<sequence length="63" mass="7052">MEGPQIETPCIQVCKIDPASGLCTGCRRTLDEIMGWLAMTPEERRKVMARLPDRATETTMEPS</sequence>
<comment type="caution">
    <text evidence="1">The sequence shown here is derived from an EMBL/GenBank/DDBJ whole genome shotgun (WGS) entry which is preliminary data.</text>
</comment>
<keyword evidence="2" id="KW-1185">Reference proteome</keyword>
<dbReference type="RefSeq" id="WP_188408886.1">
    <property type="nucleotide sequence ID" value="NZ_BMCP01000001.1"/>
</dbReference>
<dbReference type="PANTHER" id="PTHR35175">
    <property type="entry name" value="DUF1289 DOMAIN-CONTAINING PROTEIN"/>
    <property type="match status" value="1"/>
</dbReference>
<dbReference type="PANTHER" id="PTHR35175:SF2">
    <property type="entry name" value="DUF1289 DOMAIN-CONTAINING PROTEIN"/>
    <property type="match status" value="1"/>
</dbReference>
<dbReference type="EMBL" id="BMCP01000001">
    <property type="protein sequence ID" value="GGE37268.1"/>
    <property type="molecule type" value="Genomic_DNA"/>
</dbReference>
<accession>A0A8J2VPB1</accession>
<evidence type="ECO:0000313" key="2">
    <source>
        <dbReference type="Proteomes" id="UP000602745"/>
    </source>
</evidence>
<evidence type="ECO:0000313" key="1">
    <source>
        <dbReference type="EMBL" id="GGE37268.1"/>
    </source>
</evidence>
<dbReference type="Pfam" id="PF06945">
    <property type="entry name" value="DUF1289"/>
    <property type="match status" value="1"/>
</dbReference>